<dbReference type="InterPro" id="IPR024884">
    <property type="entry name" value="NAPE-PLD"/>
</dbReference>
<dbReference type="PANTHER" id="PTHR15032">
    <property type="entry name" value="N-ACYL-PHOSPHATIDYLETHANOLAMINE-HYDROLYZING PHOSPHOLIPASE D"/>
    <property type="match status" value="1"/>
</dbReference>
<dbReference type="GO" id="GO:0008270">
    <property type="term" value="F:zinc ion binding"/>
    <property type="evidence" value="ECO:0007669"/>
    <property type="project" value="InterPro"/>
</dbReference>
<reference evidence="2 3" key="1">
    <citation type="journal article" date="2012" name="J. Bacteriol.">
        <title>Complete genome sequences of Desulfosporosinus orientis DSM765T, Desulfosporosinus youngiae DSM17734T, Desulfosporosinus meridiei DSM13257T, and Desulfosporosinus acidiphilus DSM22704T.</title>
        <authorList>
            <person name="Pester M."/>
            <person name="Brambilla E."/>
            <person name="Alazard D."/>
            <person name="Rattei T."/>
            <person name="Weinmaier T."/>
            <person name="Han J."/>
            <person name="Lucas S."/>
            <person name="Lapidus A."/>
            <person name="Cheng J.F."/>
            <person name="Goodwin L."/>
            <person name="Pitluck S."/>
            <person name="Peters L."/>
            <person name="Ovchinnikova G."/>
            <person name="Teshima H."/>
            <person name="Detter J.C."/>
            <person name="Han C.S."/>
            <person name="Tapia R."/>
            <person name="Land M.L."/>
            <person name="Hauser L."/>
            <person name="Kyrpides N.C."/>
            <person name="Ivanova N.N."/>
            <person name="Pagani I."/>
            <person name="Huntmann M."/>
            <person name="Wei C.L."/>
            <person name="Davenport K.W."/>
            <person name="Daligault H."/>
            <person name="Chain P.S."/>
            <person name="Chen A."/>
            <person name="Mavromatis K."/>
            <person name="Markowitz V."/>
            <person name="Szeto E."/>
            <person name="Mikhailova N."/>
            <person name="Pati A."/>
            <person name="Wagner M."/>
            <person name="Woyke T."/>
            <person name="Ollivier B."/>
            <person name="Klenk H.P."/>
            <person name="Spring S."/>
            <person name="Loy A."/>
        </authorList>
    </citation>
    <scope>NUCLEOTIDE SEQUENCE [LARGE SCALE GENOMIC DNA]</scope>
    <source>
        <strain evidence="3">DSM 22704 / JCM 16185 / SJ4</strain>
    </source>
</reference>
<dbReference type="KEGG" id="dai:Desaci_0284"/>
<proteinExistence type="predicted"/>
<dbReference type="GO" id="GO:0005737">
    <property type="term" value="C:cytoplasm"/>
    <property type="evidence" value="ECO:0007669"/>
    <property type="project" value="TreeGrafter"/>
</dbReference>
<dbReference type="EMBL" id="CP003639">
    <property type="protein sequence ID" value="AFM39356.1"/>
    <property type="molecule type" value="Genomic_DNA"/>
</dbReference>
<dbReference type="GO" id="GO:0070290">
    <property type="term" value="F:N-acylphosphatidylethanolamine-specific phospholipase D activity"/>
    <property type="evidence" value="ECO:0007669"/>
    <property type="project" value="InterPro"/>
</dbReference>
<sequence>MFNNQSDKKIRHKLRQPIYIPSPHQWSDKEVTVSWLGHATFLINFFGTRILLDPALNSHIGITPLGNLTLGPSRYIASPLQWNEVGPLDLLLVSHAHTDHFDYPSLRRLQSPKTIAVTAKNTLPLWKGMKFQAIEEMHWQDCKSFSGVSIKAIEGKHWGARIPWKKGMEANSFLLSKNDVHIFFGADTGYTELFRQQLQGSKIDLAIMGIGAYSPKSFEASHATPEQAWRMAQEISAQWIIPMHWGTFKLSQEPIEEPIVRFRQAASGETERIAIQEVGDTWILPR</sequence>
<name>I4D0N2_DESAJ</name>
<keyword evidence="2" id="KW-0378">Hydrolase</keyword>
<gene>
    <name evidence="2" type="ordered locus">Desaci_0284</name>
</gene>
<organism evidence="2 3">
    <name type="scientific">Desulfosporosinus acidiphilus (strain DSM 22704 / JCM 16185 / SJ4)</name>
    <dbReference type="NCBI Taxonomy" id="646529"/>
    <lineage>
        <taxon>Bacteria</taxon>
        <taxon>Bacillati</taxon>
        <taxon>Bacillota</taxon>
        <taxon>Clostridia</taxon>
        <taxon>Eubacteriales</taxon>
        <taxon>Desulfitobacteriaceae</taxon>
        <taxon>Desulfosporosinus</taxon>
    </lineage>
</organism>
<dbReference type="PANTHER" id="PTHR15032:SF36">
    <property type="entry name" value="METALLO-BETA-LACTAMASE DOMAIN-CONTAINING PROTEIN"/>
    <property type="match status" value="1"/>
</dbReference>
<evidence type="ECO:0000313" key="2">
    <source>
        <dbReference type="EMBL" id="AFM39356.1"/>
    </source>
</evidence>
<dbReference type="eggNOG" id="COG2220">
    <property type="taxonomic scope" value="Bacteria"/>
</dbReference>
<feature type="domain" description="Metallo-beta-lactamase" evidence="1">
    <location>
        <begin position="48"/>
        <end position="245"/>
    </location>
</feature>
<dbReference type="AlphaFoldDB" id="I4D0N2"/>
<dbReference type="Proteomes" id="UP000002892">
    <property type="component" value="Chromosome"/>
</dbReference>
<dbReference type="InterPro" id="IPR036866">
    <property type="entry name" value="RibonucZ/Hydroxyglut_hydro"/>
</dbReference>
<accession>I4D0N2</accession>
<dbReference type="InterPro" id="IPR001279">
    <property type="entry name" value="Metallo-B-lactamas"/>
</dbReference>
<dbReference type="PIRSF" id="PIRSF038896">
    <property type="entry name" value="NAPE-PLD"/>
    <property type="match status" value="1"/>
</dbReference>
<dbReference type="HOGENOM" id="CLU_020884_1_2_9"/>
<protein>
    <submittedName>
        <fullName evidence="2">Putative Zn-dependent hydrolase of beta-lactamase fold protein</fullName>
    </submittedName>
</protein>
<evidence type="ECO:0000259" key="1">
    <source>
        <dbReference type="Pfam" id="PF12706"/>
    </source>
</evidence>
<dbReference type="RefSeq" id="WP_014825370.1">
    <property type="nucleotide sequence ID" value="NC_018068.1"/>
</dbReference>
<dbReference type="Gene3D" id="3.60.15.10">
    <property type="entry name" value="Ribonuclease Z/Hydroxyacylglutathione hydrolase-like"/>
    <property type="match status" value="1"/>
</dbReference>
<dbReference type="SUPFAM" id="SSF56281">
    <property type="entry name" value="Metallo-hydrolase/oxidoreductase"/>
    <property type="match status" value="1"/>
</dbReference>
<keyword evidence="3" id="KW-1185">Reference proteome</keyword>
<dbReference type="OrthoDB" id="9805728at2"/>
<dbReference type="Pfam" id="PF12706">
    <property type="entry name" value="Lactamase_B_2"/>
    <property type="match status" value="1"/>
</dbReference>
<evidence type="ECO:0000313" key="3">
    <source>
        <dbReference type="Proteomes" id="UP000002892"/>
    </source>
</evidence>